<dbReference type="Proteomes" id="UP000467841">
    <property type="component" value="Unassembled WGS sequence"/>
</dbReference>
<dbReference type="EMBL" id="CACVBM020001185">
    <property type="protein sequence ID" value="CAA7037999.1"/>
    <property type="molecule type" value="Genomic_DNA"/>
</dbReference>
<feature type="region of interest" description="Disordered" evidence="1">
    <location>
        <begin position="130"/>
        <end position="160"/>
    </location>
</feature>
<keyword evidence="3" id="KW-1185">Reference proteome</keyword>
<name>A0A6D2J8W9_9BRAS</name>
<comment type="caution">
    <text evidence="2">The sequence shown here is derived from an EMBL/GenBank/DDBJ whole genome shotgun (WGS) entry which is preliminary data.</text>
</comment>
<dbReference type="AlphaFoldDB" id="A0A6D2J8W9"/>
<sequence>MPNNEEDNQPEQLEDYVGMEDLEKDGSNDSSDIAMTPFELMQRCEKSKNKKPSGCGPPHLTLTPSLRSHLSTVTSSSSITALDLLHSISPLYRSRRHLKLTQIVNPMDEEVAFEEYGSFMDFDVLEGLQSEPSKKKAKLSGDKEAASGSQSKGNNEADYS</sequence>
<gene>
    <name evidence="2" type="ORF">MERR_LOCUS25234</name>
</gene>
<accession>A0A6D2J8W9</accession>
<evidence type="ECO:0000256" key="1">
    <source>
        <dbReference type="SAM" id="MobiDB-lite"/>
    </source>
</evidence>
<proteinExistence type="predicted"/>
<evidence type="ECO:0000313" key="3">
    <source>
        <dbReference type="Proteomes" id="UP000467841"/>
    </source>
</evidence>
<evidence type="ECO:0000313" key="2">
    <source>
        <dbReference type="EMBL" id="CAA7037999.1"/>
    </source>
</evidence>
<reference evidence="2" key="1">
    <citation type="submission" date="2020-01" db="EMBL/GenBank/DDBJ databases">
        <authorList>
            <person name="Mishra B."/>
        </authorList>
    </citation>
    <scope>NUCLEOTIDE SEQUENCE [LARGE SCALE GENOMIC DNA]</scope>
</reference>
<protein>
    <submittedName>
        <fullName evidence="2">Uncharacterized protein</fullName>
    </submittedName>
</protein>
<feature type="region of interest" description="Disordered" evidence="1">
    <location>
        <begin position="1"/>
        <end position="33"/>
    </location>
</feature>
<organism evidence="2 3">
    <name type="scientific">Microthlaspi erraticum</name>
    <dbReference type="NCBI Taxonomy" id="1685480"/>
    <lineage>
        <taxon>Eukaryota</taxon>
        <taxon>Viridiplantae</taxon>
        <taxon>Streptophyta</taxon>
        <taxon>Embryophyta</taxon>
        <taxon>Tracheophyta</taxon>
        <taxon>Spermatophyta</taxon>
        <taxon>Magnoliopsida</taxon>
        <taxon>eudicotyledons</taxon>
        <taxon>Gunneridae</taxon>
        <taxon>Pentapetalae</taxon>
        <taxon>rosids</taxon>
        <taxon>malvids</taxon>
        <taxon>Brassicales</taxon>
        <taxon>Brassicaceae</taxon>
        <taxon>Coluteocarpeae</taxon>
        <taxon>Microthlaspi</taxon>
    </lineage>
</organism>
<feature type="compositionally biased region" description="Acidic residues" evidence="1">
    <location>
        <begin position="1"/>
        <end position="23"/>
    </location>
</feature>